<dbReference type="GO" id="GO:0046872">
    <property type="term" value="F:metal ion binding"/>
    <property type="evidence" value="ECO:0007669"/>
    <property type="project" value="UniProtKB-KW"/>
</dbReference>
<keyword evidence="5" id="KW-1185">Reference proteome</keyword>
<name>A0A6H9UUA2_9ACTN</name>
<dbReference type="GO" id="GO:0016853">
    <property type="term" value="F:isomerase activity"/>
    <property type="evidence" value="ECO:0007669"/>
    <property type="project" value="UniProtKB-ARBA"/>
</dbReference>
<dbReference type="Gene3D" id="3.90.850.10">
    <property type="entry name" value="Fumarylacetoacetase-like, C-terminal domain"/>
    <property type="match status" value="1"/>
</dbReference>
<dbReference type="PANTHER" id="PTHR42796">
    <property type="entry name" value="FUMARYLACETOACETATE HYDROLASE DOMAIN-CONTAINING PROTEIN 2A-RELATED"/>
    <property type="match status" value="1"/>
</dbReference>
<evidence type="ECO:0000313" key="4">
    <source>
        <dbReference type="EMBL" id="KAB1142494.1"/>
    </source>
</evidence>
<dbReference type="EMBL" id="VZRB01000024">
    <property type="protein sequence ID" value="KAB1142494.1"/>
    <property type="molecule type" value="Genomic_DNA"/>
</dbReference>
<comment type="similarity">
    <text evidence="1">Belongs to the FAH family.</text>
</comment>
<evidence type="ECO:0000313" key="5">
    <source>
        <dbReference type="Proteomes" id="UP000442707"/>
    </source>
</evidence>
<proteinExistence type="inferred from homology"/>
<comment type="caution">
    <text evidence="4">The sequence shown here is derived from an EMBL/GenBank/DDBJ whole genome shotgun (WGS) entry which is preliminary data.</text>
</comment>
<keyword evidence="4" id="KW-0378">Hydrolase</keyword>
<reference evidence="4 5" key="1">
    <citation type="submission" date="2019-09" db="EMBL/GenBank/DDBJ databases">
        <title>Screening of Novel Bioactive Compounds from Soil-Associated.</title>
        <authorList>
            <person name="Zhao S."/>
        </authorList>
    </citation>
    <scope>NUCLEOTIDE SEQUENCE [LARGE SCALE GENOMIC DNA]</scope>
    <source>
        <strain evidence="4 5">HIT-DPA4</strain>
    </source>
</reference>
<dbReference type="GO" id="GO:0016787">
    <property type="term" value="F:hydrolase activity"/>
    <property type="evidence" value="ECO:0007669"/>
    <property type="project" value="UniProtKB-KW"/>
</dbReference>
<dbReference type="Pfam" id="PF01557">
    <property type="entry name" value="FAA_hydrolase"/>
    <property type="match status" value="1"/>
</dbReference>
<evidence type="ECO:0000256" key="2">
    <source>
        <dbReference type="ARBA" id="ARBA00022723"/>
    </source>
</evidence>
<accession>A0A6H9UUA2</accession>
<feature type="domain" description="Fumarylacetoacetase-like C-terminal" evidence="3">
    <location>
        <begin position="75"/>
        <end position="278"/>
    </location>
</feature>
<gene>
    <name evidence="4" type="ORF">F7R91_28700</name>
</gene>
<dbReference type="GO" id="GO:0019752">
    <property type="term" value="P:carboxylic acid metabolic process"/>
    <property type="evidence" value="ECO:0007669"/>
    <property type="project" value="UniProtKB-ARBA"/>
</dbReference>
<dbReference type="PANTHER" id="PTHR42796:SF4">
    <property type="entry name" value="FUMARYLACETOACETATE HYDROLASE DOMAIN-CONTAINING PROTEIN 2A"/>
    <property type="match status" value="1"/>
</dbReference>
<evidence type="ECO:0000256" key="1">
    <source>
        <dbReference type="ARBA" id="ARBA00010211"/>
    </source>
</evidence>
<evidence type="ECO:0000259" key="3">
    <source>
        <dbReference type="Pfam" id="PF01557"/>
    </source>
</evidence>
<protein>
    <submittedName>
        <fullName evidence="4">Fumarylacetoacetate hydrolase family protein</fullName>
    </submittedName>
</protein>
<sequence length="282" mass="30303">MRLANLGGRLSLVHGDGLVDIERLSGGRFDHDPQQAFERWDELTRWAATADLEAAEVLPFRPEDLGPPVPAPRQVFAVGLNYDEHARESGFVRPAAPLVFTKYLSSLTGPVSTVELPTDTVDWEVELVAVIGREARHVSADESWSYVAGLTVGQDLSERTCQHAGPAPQFSLAKSFPGFSPTGPFLVTPDELDDPEDLALSCEVDGVVLQKGRTGQMIFPVRELIAYLSSIVTLHPGDLVFTGTPAGVGAGRTPALYLRPGQTLHSHIAGLGDLRQTFTGGA</sequence>
<dbReference type="AlphaFoldDB" id="A0A6H9UUA2"/>
<dbReference type="Proteomes" id="UP000442707">
    <property type="component" value="Unassembled WGS sequence"/>
</dbReference>
<dbReference type="InterPro" id="IPR011234">
    <property type="entry name" value="Fumarylacetoacetase-like_C"/>
</dbReference>
<dbReference type="InterPro" id="IPR051121">
    <property type="entry name" value="FAH"/>
</dbReference>
<keyword evidence="2" id="KW-0479">Metal-binding</keyword>
<dbReference type="InterPro" id="IPR036663">
    <property type="entry name" value="Fumarylacetoacetase_C_sf"/>
</dbReference>
<dbReference type="SUPFAM" id="SSF56529">
    <property type="entry name" value="FAH"/>
    <property type="match status" value="1"/>
</dbReference>
<dbReference type="FunFam" id="3.90.850.10:FF:000002">
    <property type="entry name" value="2-hydroxyhepta-2,4-diene-1,7-dioate isomerase"/>
    <property type="match status" value="1"/>
</dbReference>
<organism evidence="4 5">
    <name type="scientific">Streptomyces luteolifulvus</name>
    <dbReference type="NCBI Taxonomy" id="2615112"/>
    <lineage>
        <taxon>Bacteria</taxon>
        <taxon>Bacillati</taxon>
        <taxon>Actinomycetota</taxon>
        <taxon>Actinomycetes</taxon>
        <taxon>Kitasatosporales</taxon>
        <taxon>Streptomycetaceae</taxon>
        <taxon>Streptomyces</taxon>
    </lineage>
</organism>